<evidence type="ECO:0000256" key="2">
    <source>
        <dbReference type="ARBA" id="ARBA00007376"/>
    </source>
</evidence>
<feature type="transmembrane region" description="Helical" evidence="13">
    <location>
        <begin position="131"/>
        <end position="155"/>
    </location>
</feature>
<dbReference type="CTD" id="798975"/>
<evidence type="ECO:0000313" key="14">
    <source>
        <dbReference type="Ensembl" id="ENSDCDP00010055454.1"/>
    </source>
</evidence>
<evidence type="ECO:0000256" key="6">
    <source>
        <dbReference type="ARBA" id="ARBA00022989"/>
    </source>
</evidence>
<evidence type="ECO:0000256" key="1">
    <source>
        <dbReference type="ARBA" id="ARBA00004141"/>
    </source>
</evidence>
<feature type="transmembrane region" description="Helical" evidence="13">
    <location>
        <begin position="80"/>
        <end position="110"/>
    </location>
</feature>
<dbReference type="Gene3D" id="1.20.1070.10">
    <property type="entry name" value="Rhodopsin 7-helix transmembrane proteins"/>
    <property type="match status" value="1"/>
</dbReference>
<keyword evidence="8 12" id="KW-0472">Membrane</keyword>
<feature type="transmembrane region" description="Helical" evidence="13">
    <location>
        <begin position="175"/>
        <end position="193"/>
    </location>
</feature>
<evidence type="ECO:0000256" key="11">
    <source>
        <dbReference type="RuleBase" id="RU004423"/>
    </source>
</evidence>
<sequence length="322" mass="37017">MLLTTAHKMGMWILTGFLGVLTIFFNTYILLMGLRNYRQSHHWTPCETIITGLALQNVAHQVFSYFWMSMDQLDHECKYRILYAVLTVIVLSLKFSIMWTTAFLVFYYATKLVIEPIHCYTRIQEVILKHVLTVVIVIPICGFSICVPLITTITAENITWLDDCSIMPEDFVGQMYGGFCVLVSDVIPGVLIFKSSISITVHLAIHLQHMKASTNGFHTPKLGSEMRVIRMNLFLVVIFLSFLIVDIYSHYVILMKDENLLSLTVLFSSMYTSLCALVLIYGKKTFWKNLLHLYNLFLDDYPCLGCLKVPETKRVHNQAPHH</sequence>
<protein>
    <recommendedName>
        <fullName evidence="12">Taste receptor type 2</fullName>
    </recommendedName>
</protein>
<evidence type="ECO:0000256" key="3">
    <source>
        <dbReference type="ARBA" id="ARBA00022480"/>
    </source>
</evidence>
<evidence type="ECO:0000256" key="4">
    <source>
        <dbReference type="ARBA" id="ARBA00022606"/>
    </source>
</evidence>
<gene>
    <name evidence="14" type="primary">LOC114799951</name>
</gene>
<dbReference type="GO" id="GO:0033038">
    <property type="term" value="F:bitter taste receptor activity"/>
    <property type="evidence" value="ECO:0007669"/>
    <property type="project" value="InterPro"/>
</dbReference>
<feature type="transmembrane region" description="Helical" evidence="13">
    <location>
        <begin position="260"/>
        <end position="281"/>
    </location>
</feature>
<comment type="similarity">
    <text evidence="2 11">Belongs to the G-protein coupled receptor T2R family.</text>
</comment>
<dbReference type="Ensembl" id="ENSDCDT00010066054.1">
    <property type="protein sequence ID" value="ENSDCDP00010055454.1"/>
    <property type="gene ID" value="ENSDCDG00010031812.1"/>
</dbReference>
<evidence type="ECO:0000256" key="9">
    <source>
        <dbReference type="ARBA" id="ARBA00023170"/>
    </source>
</evidence>
<dbReference type="GO" id="GO:0004930">
    <property type="term" value="F:G protein-coupled receptor activity"/>
    <property type="evidence" value="ECO:0007669"/>
    <property type="project" value="UniProtKB-KW"/>
</dbReference>
<evidence type="ECO:0000256" key="7">
    <source>
        <dbReference type="ARBA" id="ARBA00023040"/>
    </source>
</evidence>
<evidence type="ECO:0000256" key="10">
    <source>
        <dbReference type="ARBA" id="ARBA00023224"/>
    </source>
</evidence>
<keyword evidence="15" id="KW-1185">Reference proteome</keyword>
<feature type="transmembrane region" description="Helical" evidence="13">
    <location>
        <begin position="12"/>
        <end position="34"/>
    </location>
</feature>
<dbReference type="Pfam" id="PF05296">
    <property type="entry name" value="TAS2R"/>
    <property type="match status" value="1"/>
</dbReference>
<comment type="subcellular location">
    <subcellularLocation>
        <location evidence="1 12">Membrane</location>
        <topology evidence="1 12">Multi-pass membrane protein</topology>
    </subcellularLocation>
</comment>
<accession>A0AAY4EDR6</accession>
<proteinExistence type="inferred from homology"/>
<dbReference type="GeneTree" id="ENSGT00730000113357"/>
<dbReference type="GO" id="GO:0016020">
    <property type="term" value="C:membrane"/>
    <property type="evidence" value="ECO:0007669"/>
    <property type="project" value="UniProtKB-SubCell"/>
</dbReference>
<dbReference type="InterPro" id="IPR007960">
    <property type="entry name" value="TAS2R"/>
</dbReference>
<reference evidence="14 15" key="1">
    <citation type="submission" date="2020-06" db="EMBL/GenBank/DDBJ databases">
        <authorList>
            <consortium name="Wellcome Sanger Institute Data Sharing"/>
        </authorList>
    </citation>
    <scope>NUCLEOTIDE SEQUENCE [LARGE SCALE GENOMIC DNA]</scope>
</reference>
<dbReference type="SUPFAM" id="SSF81321">
    <property type="entry name" value="Family A G protein-coupled receptor-like"/>
    <property type="match status" value="1"/>
</dbReference>
<keyword evidence="6 13" id="KW-1133">Transmembrane helix</keyword>
<keyword evidence="5 12" id="KW-0812">Transmembrane</keyword>
<dbReference type="AlphaFoldDB" id="A0AAY4EDR6"/>
<evidence type="ECO:0000256" key="12">
    <source>
        <dbReference type="RuleBase" id="RU004424"/>
    </source>
</evidence>
<dbReference type="PANTHER" id="PTHR11394:SF148">
    <property type="entry name" value="TASTE RECEPTOR TYPE 2"/>
    <property type="match status" value="1"/>
</dbReference>
<name>A0AAY4EDR6_9TELE</name>
<evidence type="ECO:0000256" key="5">
    <source>
        <dbReference type="ARBA" id="ARBA00022692"/>
    </source>
</evidence>
<evidence type="ECO:0000256" key="8">
    <source>
        <dbReference type="ARBA" id="ARBA00023136"/>
    </source>
</evidence>
<keyword evidence="3 12" id="KW-0919">Taste</keyword>
<evidence type="ECO:0000256" key="13">
    <source>
        <dbReference type="SAM" id="Phobius"/>
    </source>
</evidence>
<dbReference type="PANTHER" id="PTHR11394">
    <property type="entry name" value="TASTE RECEPTOR TYPE 2"/>
    <property type="match status" value="1"/>
</dbReference>
<dbReference type="Proteomes" id="UP000694580">
    <property type="component" value="Chromosome 11"/>
</dbReference>
<keyword evidence="4 12" id="KW-0716">Sensory transduction</keyword>
<feature type="transmembrane region" description="Helical" evidence="13">
    <location>
        <begin position="233"/>
        <end position="254"/>
    </location>
</feature>
<reference evidence="14" key="2">
    <citation type="submission" date="2025-08" db="UniProtKB">
        <authorList>
            <consortium name="Ensembl"/>
        </authorList>
    </citation>
    <scope>IDENTIFICATION</scope>
</reference>
<organism evidence="14 15">
    <name type="scientific">Denticeps clupeoides</name>
    <name type="common">denticle herring</name>
    <dbReference type="NCBI Taxonomy" id="299321"/>
    <lineage>
        <taxon>Eukaryota</taxon>
        <taxon>Metazoa</taxon>
        <taxon>Chordata</taxon>
        <taxon>Craniata</taxon>
        <taxon>Vertebrata</taxon>
        <taxon>Euteleostomi</taxon>
        <taxon>Actinopterygii</taxon>
        <taxon>Neopterygii</taxon>
        <taxon>Teleostei</taxon>
        <taxon>Clupei</taxon>
        <taxon>Clupeiformes</taxon>
        <taxon>Denticipitoidei</taxon>
        <taxon>Denticipitidae</taxon>
        <taxon>Denticeps</taxon>
    </lineage>
</organism>
<reference evidence="14" key="3">
    <citation type="submission" date="2025-09" db="UniProtKB">
        <authorList>
            <consortium name="Ensembl"/>
        </authorList>
    </citation>
    <scope>IDENTIFICATION</scope>
</reference>
<keyword evidence="7 12" id="KW-0297">G-protein coupled receptor</keyword>
<keyword evidence="10 12" id="KW-0807">Transducer</keyword>
<keyword evidence="9 12" id="KW-0675">Receptor</keyword>
<evidence type="ECO:0000313" key="15">
    <source>
        <dbReference type="Proteomes" id="UP000694580"/>
    </source>
</evidence>